<reference evidence="2 3" key="1">
    <citation type="submission" date="2016-11" db="EMBL/GenBank/DDBJ databases">
        <authorList>
            <person name="Jaros S."/>
            <person name="Januszkiewicz K."/>
            <person name="Wedrychowicz H."/>
        </authorList>
    </citation>
    <scope>NUCLEOTIDE SEQUENCE [LARGE SCALE GENOMIC DNA]</scope>
    <source>
        <strain evidence="2 3">GAS138</strain>
    </source>
</reference>
<feature type="domain" description="Restriction endonuclease type IV Mrr" evidence="1">
    <location>
        <begin position="160"/>
        <end position="260"/>
    </location>
</feature>
<evidence type="ECO:0000313" key="3">
    <source>
        <dbReference type="Proteomes" id="UP000189796"/>
    </source>
</evidence>
<protein>
    <submittedName>
        <fullName evidence="2">Restriction endonuclease</fullName>
    </submittedName>
</protein>
<dbReference type="AlphaFoldDB" id="A0A1M5XYJ9"/>
<organism evidence="2 3">
    <name type="scientific">Bradyrhizobium erythrophlei</name>
    <dbReference type="NCBI Taxonomy" id="1437360"/>
    <lineage>
        <taxon>Bacteria</taxon>
        <taxon>Pseudomonadati</taxon>
        <taxon>Pseudomonadota</taxon>
        <taxon>Alphaproteobacteria</taxon>
        <taxon>Hyphomicrobiales</taxon>
        <taxon>Nitrobacteraceae</taxon>
        <taxon>Bradyrhizobium</taxon>
    </lineage>
</organism>
<dbReference type="SUPFAM" id="SSF52980">
    <property type="entry name" value="Restriction endonuclease-like"/>
    <property type="match status" value="1"/>
</dbReference>
<dbReference type="InterPro" id="IPR011335">
    <property type="entry name" value="Restrct_endonuc-II-like"/>
</dbReference>
<keyword evidence="2" id="KW-0255">Endonuclease</keyword>
<dbReference type="GO" id="GO:0009307">
    <property type="term" value="P:DNA restriction-modification system"/>
    <property type="evidence" value="ECO:0007669"/>
    <property type="project" value="InterPro"/>
</dbReference>
<dbReference type="RefSeq" id="WP_079605874.1">
    <property type="nucleotide sequence ID" value="NZ_LT670817.1"/>
</dbReference>
<dbReference type="Pfam" id="PF04471">
    <property type="entry name" value="Mrr_cat"/>
    <property type="match status" value="1"/>
</dbReference>
<dbReference type="Proteomes" id="UP000189796">
    <property type="component" value="Chromosome I"/>
</dbReference>
<dbReference type="EMBL" id="LT670817">
    <property type="protein sequence ID" value="SHI04779.1"/>
    <property type="molecule type" value="Genomic_DNA"/>
</dbReference>
<dbReference type="OrthoDB" id="1395176at2"/>
<evidence type="ECO:0000313" key="2">
    <source>
        <dbReference type="EMBL" id="SHI04779.1"/>
    </source>
</evidence>
<name>A0A1M5XYJ9_9BRAD</name>
<dbReference type="InterPro" id="IPR007560">
    <property type="entry name" value="Restrct_endonuc_IV_Mrr"/>
</dbReference>
<keyword evidence="2" id="KW-0540">Nuclease</keyword>
<proteinExistence type="predicted"/>
<dbReference type="GO" id="GO:0004519">
    <property type="term" value="F:endonuclease activity"/>
    <property type="evidence" value="ECO:0007669"/>
    <property type="project" value="UniProtKB-KW"/>
</dbReference>
<accession>A0A1M5XYJ9</accession>
<evidence type="ECO:0000259" key="1">
    <source>
        <dbReference type="Pfam" id="PF04471"/>
    </source>
</evidence>
<keyword evidence="2" id="KW-0378">Hydrolase</keyword>
<sequence length="298" mass="33454">MATLSTVDMKLIDSLFGMYGGYVLNFSNKTFASFFSRDIGINIYDDAYAIHGTSKGKRLWRFLEVGQTNAVTKALCALWEIREAERMERGEEDKVLQARTRLSALIVKLGGRPLAADPSTEPPPGPAPEKLAGPTETILAALEAEFMALTQMGEAPQQRGYAFERFLKRWFDTWGLDAHASFRTIGEQIDGSFQHDGATYLVEAKWHNKPADASMLHGFQGKLLERPDWTRGLYVSYGGFSGESFNAFTARRLIMMDGTDVYFALNRRLDLGRVIGAKARHHSEKRQPFAKVTDIFPR</sequence>
<dbReference type="GO" id="GO:0003677">
    <property type="term" value="F:DNA binding"/>
    <property type="evidence" value="ECO:0007669"/>
    <property type="project" value="InterPro"/>
</dbReference>
<gene>
    <name evidence="2" type="ORF">SAMN05443248_7731</name>
</gene>